<accession>A0ABD0NIM5</accession>
<feature type="non-terminal residue" evidence="1">
    <location>
        <position position="119"/>
    </location>
</feature>
<evidence type="ECO:0000313" key="1">
    <source>
        <dbReference type="EMBL" id="KAL0161834.1"/>
    </source>
</evidence>
<protein>
    <submittedName>
        <fullName evidence="1">Uncharacterized protein</fullName>
    </submittedName>
</protein>
<dbReference type="AlphaFoldDB" id="A0ABD0NIM5"/>
<reference evidence="1 2" key="1">
    <citation type="submission" date="2024-05" db="EMBL/GenBank/DDBJ databases">
        <title>Genome sequencing and assembly of Indian major carp, Cirrhinus mrigala (Hamilton, 1822).</title>
        <authorList>
            <person name="Mohindra V."/>
            <person name="Chowdhury L.M."/>
            <person name="Lal K."/>
            <person name="Jena J.K."/>
        </authorList>
    </citation>
    <scope>NUCLEOTIDE SEQUENCE [LARGE SCALE GENOMIC DNA]</scope>
    <source>
        <strain evidence="1">CM1030</strain>
        <tissue evidence="1">Blood</tissue>
    </source>
</reference>
<dbReference type="EMBL" id="JAMKFB020000021">
    <property type="protein sequence ID" value="KAL0161834.1"/>
    <property type="molecule type" value="Genomic_DNA"/>
</dbReference>
<gene>
    <name evidence="1" type="ORF">M9458_041230</name>
</gene>
<evidence type="ECO:0000313" key="2">
    <source>
        <dbReference type="Proteomes" id="UP001529510"/>
    </source>
</evidence>
<keyword evidence="2" id="KW-1185">Reference proteome</keyword>
<dbReference type="Proteomes" id="UP001529510">
    <property type="component" value="Unassembled WGS sequence"/>
</dbReference>
<proteinExistence type="predicted"/>
<feature type="non-terminal residue" evidence="1">
    <location>
        <position position="1"/>
    </location>
</feature>
<name>A0ABD0NIM5_CIRMR</name>
<comment type="caution">
    <text evidence="1">The sequence shown here is derived from an EMBL/GenBank/DDBJ whole genome shotgun (WGS) entry which is preliminary data.</text>
</comment>
<sequence length="119" mass="12499">PSAALAYQLPRVADSASGLEFALVQGKHVLVRTDKTVTVANINHRVVSTPFAFRNWPAISYQHKLKSRRATYFPVCDETAASPLIISFTSSVIAALHQAPDGSGRVGGGGAPKCPGLAA</sequence>
<organism evidence="1 2">
    <name type="scientific">Cirrhinus mrigala</name>
    <name type="common">Mrigala</name>
    <dbReference type="NCBI Taxonomy" id="683832"/>
    <lineage>
        <taxon>Eukaryota</taxon>
        <taxon>Metazoa</taxon>
        <taxon>Chordata</taxon>
        <taxon>Craniata</taxon>
        <taxon>Vertebrata</taxon>
        <taxon>Euteleostomi</taxon>
        <taxon>Actinopterygii</taxon>
        <taxon>Neopterygii</taxon>
        <taxon>Teleostei</taxon>
        <taxon>Ostariophysi</taxon>
        <taxon>Cypriniformes</taxon>
        <taxon>Cyprinidae</taxon>
        <taxon>Labeoninae</taxon>
        <taxon>Labeonini</taxon>
        <taxon>Cirrhinus</taxon>
    </lineage>
</organism>